<protein>
    <submittedName>
        <fullName evidence="9">ABC transporter permease</fullName>
    </submittedName>
    <submittedName>
        <fullName evidence="10">Diguanylate cyclase</fullName>
    </submittedName>
</protein>
<feature type="transmembrane region" description="Helical" evidence="7">
    <location>
        <begin position="295"/>
        <end position="321"/>
    </location>
</feature>
<dbReference type="PANTHER" id="PTHR43163">
    <property type="entry name" value="DIPEPTIDE TRANSPORT SYSTEM PERMEASE PROTEIN DPPB-RELATED"/>
    <property type="match status" value="1"/>
</dbReference>
<dbReference type="Pfam" id="PF19300">
    <property type="entry name" value="BPD_transp_1_N"/>
    <property type="match status" value="1"/>
</dbReference>
<dbReference type="Proteomes" id="UP000194267">
    <property type="component" value="Unassembled WGS sequence"/>
</dbReference>
<comment type="caution">
    <text evidence="10">The sequence shown here is derived from an EMBL/GenBank/DDBJ whole genome shotgun (WGS) entry which is preliminary data.</text>
</comment>
<dbReference type="EMBL" id="PIUK01000071">
    <property type="protein sequence ID" value="MBY6276302.1"/>
    <property type="molecule type" value="Genomic_DNA"/>
</dbReference>
<feature type="transmembrane region" description="Helical" evidence="7">
    <location>
        <begin position="250"/>
        <end position="275"/>
    </location>
</feature>
<evidence type="ECO:0000313" key="9">
    <source>
        <dbReference type="EMBL" id="MBY6276302.1"/>
    </source>
</evidence>
<evidence type="ECO:0000256" key="1">
    <source>
        <dbReference type="ARBA" id="ARBA00004651"/>
    </source>
</evidence>
<dbReference type="AlphaFoldDB" id="A0A1Y2T6L8"/>
<keyword evidence="5 7" id="KW-1133">Transmembrane helix</keyword>
<dbReference type="CDD" id="cd06261">
    <property type="entry name" value="TM_PBP2"/>
    <property type="match status" value="1"/>
</dbReference>
<reference evidence="11" key="2">
    <citation type="submission" date="2016-04" db="EMBL/GenBank/DDBJ databases">
        <authorList>
            <person name="Antunes L.P."/>
            <person name="Martins L.F."/>
            <person name="Pereira R.V."/>
            <person name="Thomas A.M."/>
            <person name="Barbosa D."/>
            <person name="Nascimento L."/>
            <person name="Silva G.M."/>
            <person name="Condomitti G.W."/>
            <person name="Digiampietri L.A."/>
            <person name="Lombardi K.C."/>
            <person name="Ramos P.L."/>
            <person name="Quaggio R.B."/>
            <person name="Oliveira J.C."/>
            <person name="Pascon R.C."/>
            <person name="Cruz J.B."/>
            <person name="Silva A.M."/>
            <person name="Setubal J.C."/>
        </authorList>
    </citation>
    <scope>NUCLEOTIDE SEQUENCE [LARGE SCALE GENOMIC DNA]</scope>
</reference>
<name>A0A1Y2T6L8_SYMTR</name>
<feature type="transmembrane region" description="Helical" evidence="7">
    <location>
        <begin position="107"/>
        <end position="126"/>
    </location>
</feature>
<evidence type="ECO:0000256" key="7">
    <source>
        <dbReference type="RuleBase" id="RU363032"/>
    </source>
</evidence>
<evidence type="ECO:0000256" key="5">
    <source>
        <dbReference type="ARBA" id="ARBA00022989"/>
    </source>
</evidence>
<keyword evidence="2 7" id="KW-0813">Transport</keyword>
<dbReference type="InterPro" id="IPR045621">
    <property type="entry name" value="BPD_transp_1_N"/>
</dbReference>
<evidence type="ECO:0000256" key="4">
    <source>
        <dbReference type="ARBA" id="ARBA00022692"/>
    </source>
</evidence>
<sequence>MARYLTKRILNMIPLLIIVTLLSFGIMQLAPGGPEYVILSAEADAMSDPQKVEELREKWGLNDPIPVQYMRWVGNMLKGDFGKSYYYRLPVKEVLASALPNTIRLNLFALIFIYGISIPLGVISAVRQYSKADMLVTATAFAGQAAPSFWVASLLIWGVAMKSGGLIPTNGIATPGITLETHGWLTVFTDRAKYMLLPLVVIVFGGLTGLTRYMRSSMLEVLREDYVRTARAKGLAEKVVIYKHALRNALLPILAVSGGLLSGLVGGSVIIENIFSWPGIGRVAWQAVNNRDYNVSMSVMLLSAVLTMIGYLLVDIAYVWVDPRIKYD</sequence>
<comment type="similarity">
    <text evidence="7">Belongs to the binding-protein-dependent transport system permease family.</text>
</comment>
<reference evidence="10" key="1">
    <citation type="submission" date="2016-04" db="EMBL/GenBank/DDBJ databases">
        <authorList>
            <person name="Evans L.H."/>
            <person name="Alamgir A."/>
            <person name="Owens N."/>
            <person name="Weber N.D."/>
            <person name="Virtaneva K."/>
            <person name="Barbian K."/>
            <person name="Babar A."/>
            <person name="Rosenke K."/>
        </authorList>
    </citation>
    <scope>NUCLEOTIDE SEQUENCE [LARGE SCALE GENOMIC DNA]</scope>
    <source>
        <strain evidence="10">G2</strain>
    </source>
</reference>
<keyword evidence="6 7" id="KW-0472">Membrane</keyword>
<dbReference type="Gene3D" id="1.10.3720.10">
    <property type="entry name" value="MetI-like"/>
    <property type="match status" value="1"/>
</dbReference>
<comment type="subcellular location">
    <subcellularLocation>
        <location evidence="1 7">Cell membrane</location>
        <topology evidence="1 7">Multi-pass membrane protein</topology>
    </subcellularLocation>
</comment>
<evidence type="ECO:0000256" key="2">
    <source>
        <dbReference type="ARBA" id="ARBA00022448"/>
    </source>
</evidence>
<evidence type="ECO:0000313" key="10">
    <source>
        <dbReference type="EMBL" id="OTA42152.1"/>
    </source>
</evidence>
<dbReference type="RefSeq" id="WP_011194283.1">
    <property type="nucleotide sequence ID" value="NZ_JACSIR010000090.1"/>
</dbReference>
<dbReference type="InterPro" id="IPR035906">
    <property type="entry name" value="MetI-like_sf"/>
</dbReference>
<dbReference type="GO" id="GO:0055085">
    <property type="term" value="P:transmembrane transport"/>
    <property type="evidence" value="ECO:0007669"/>
    <property type="project" value="InterPro"/>
</dbReference>
<keyword evidence="3" id="KW-1003">Cell membrane</keyword>
<evidence type="ECO:0000256" key="3">
    <source>
        <dbReference type="ARBA" id="ARBA00022475"/>
    </source>
</evidence>
<dbReference type="Proteomes" id="UP000732377">
    <property type="component" value="Unassembled WGS sequence"/>
</dbReference>
<feature type="transmembrane region" description="Helical" evidence="7">
    <location>
        <begin position="12"/>
        <end position="30"/>
    </location>
</feature>
<feature type="transmembrane region" description="Helical" evidence="7">
    <location>
        <begin position="138"/>
        <end position="160"/>
    </location>
</feature>
<dbReference type="SUPFAM" id="SSF161098">
    <property type="entry name" value="MetI-like"/>
    <property type="match status" value="1"/>
</dbReference>
<dbReference type="Pfam" id="PF00528">
    <property type="entry name" value="BPD_transp_1"/>
    <property type="match status" value="1"/>
</dbReference>
<accession>A0A1Y2T6L8</accession>
<dbReference type="GO" id="GO:0005886">
    <property type="term" value="C:plasma membrane"/>
    <property type="evidence" value="ECO:0007669"/>
    <property type="project" value="UniProtKB-SubCell"/>
</dbReference>
<reference evidence="9" key="3">
    <citation type="submission" date="2017-11" db="EMBL/GenBank/DDBJ databases">
        <title>Three new genomes from thermophilic consortium.</title>
        <authorList>
            <person name="Quaggio R."/>
            <person name="Amgarten D."/>
            <person name="Setubal J.C."/>
        </authorList>
    </citation>
    <scope>NUCLEOTIDE SEQUENCE</scope>
    <source>
        <strain evidence="9">ZCTH01-B2</strain>
    </source>
</reference>
<gene>
    <name evidence="10" type="ORF">A6D92_01200</name>
    <name evidence="9" type="ORF">CWE10_08775</name>
</gene>
<evidence type="ECO:0000256" key="6">
    <source>
        <dbReference type="ARBA" id="ARBA00023136"/>
    </source>
</evidence>
<dbReference type="OMA" id="WPGAGKL"/>
<feature type="domain" description="ABC transmembrane type-1" evidence="8">
    <location>
        <begin position="99"/>
        <end position="318"/>
    </location>
</feature>
<feature type="transmembrane region" description="Helical" evidence="7">
    <location>
        <begin position="194"/>
        <end position="213"/>
    </location>
</feature>
<evidence type="ECO:0000313" key="11">
    <source>
        <dbReference type="Proteomes" id="UP000194267"/>
    </source>
</evidence>
<proteinExistence type="inferred from homology"/>
<dbReference type="PROSITE" id="PS50928">
    <property type="entry name" value="ABC_TM1"/>
    <property type="match status" value="1"/>
</dbReference>
<dbReference type="PANTHER" id="PTHR43163:SF6">
    <property type="entry name" value="DIPEPTIDE TRANSPORT SYSTEM PERMEASE PROTEIN DPPB-RELATED"/>
    <property type="match status" value="1"/>
</dbReference>
<dbReference type="InterPro" id="IPR000515">
    <property type="entry name" value="MetI-like"/>
</dbReference>
<evidence type="ECO:0000259" key="8">
    <source>
        <dbReference type="PROSITE" id="PS50928"/>
    </source>
</evidence>
<dbReference type="EMBL" id="LWLV01000058">
    <property type="protein sequence ID" value="OTA42152.1"/>
    <property type="molecule type" value="Genomic_DNA"/>
</dbReference>
<organism evidence="10 11">
    <name type="scientific">Symbiobacterium thermophilum</name>
    <dbReference type="NCBI Taxonomy" id="2734"/>
    <lineage>
        <taxon>Bacteria</taxon>
        <taxon>Bacillati</taxon>
        <taxon>Bacillota</taxon>
        <taxon>Clostridia</taxon>
        <taxon>Eubacteriales</taxon>
        <taxon>Symbiobacteriaceae</taxon>
        <taxon>Symbiobacterium</taxon>
    </lineage>
</organism>
<keyword evidence="4 7" id="KW-0812">Transmembrane</keyword>